<feature type="compositionally biased region" description="Low complexity" evidence="1">
    <location>
        <begin position="71"/>
        <end position="86"/>
    </location>
</feature>
<keyword evidence="2" id="KW-1133">Transmembrane helix</keyword>
<protein>
    <submittedName>
        <fullName evidence="3">Uncharacterized protein</fullName>
    </submittedName>
</protein>
<evidence type="ECO:0000256" key="1">
    <source>
        <dbReference type="SAM" id="MobiDB-lite"/>
    </source>
</evidence>
<gene>
    <name evidence="3" type="primary">LOC100278392</name>
</gene>
<reference evidence="3" key="3">
    <citation type="submission" date="2021-05" db="UniProtKB">
        <authorList>
            <consortium name="EnsemblPlants"/>
        </authorList>
    </citation>
    <scope>IDENTIFICATION</scope>
    <source>
        <strain evidence="3">cv. B73</strain>
    </source>
</reference>
<dbReference type="AlphaFoldDB" id="A0A804RMI3"/>
<keyword evidence="2" id="KW-0812">Transmembrane</keyword>
<dbReference type="EnsemblPlants" id="Zm00001eb431480_T001">
    <property type="protein sequence ID" value="Zm00001eb431480_P001"/>
    <property type="gene ID" value="Zm00001eb431480"/>
</dbReference>
<dbReference type="Proteomes" id="UP000007305">
    <property type="component" value="Chromosome 10"/>
</dbReference>
<name>A0A804RMI3_MAIZE</name>
<reference evidence="3" key="2">
    <citation type="submission" date="2019-07" db="EMBL/GenBank/DDBJ databases">
        <authorList>
            <person name="Seetharam A."/>
            <person name="Woodhouse M."/>
            <person name="Cannon E."/>
        </authorList>
    </citation>
    <scope>NUCLEOTIDE SEQUENCE [LARGE SCALE GENOMIC DNA]</scope>
    <source>
        <strain evidence="3">cv. B73</strain>
    </source>
</reference>
<feature type="region of interest" description="Disordered" evidence="1">
    <location>
        <begin position="1"/>
        <end position="110"/>
    </location>
</feature>
<accession>A0A804RMI3</accession>
<keyword evidence="2" id="KW-0472">Membrane</keyword>
<organism evidence="3 4">
    <name type="scientific">Zea mays</name>
    <name type="common">Maize</name>
    <dbReference type="NCBI Taxonomy" id="4577"/>
    <lineage>
        <taxon>Eukaryota</taxon>
        <taxon>Viridiplantae</taxon>
        <taxon>Streptophyta</taxon>
        <taxon>Embryophyta</taxon>
        <taxon>Tracheophyta</taxon>
        <taxon>Spermatophyta</taxon>
        <taxon>Magnoliopsida</taxon>
        <taxon>Liliopsida</taxon>
        <taxon>Poales</taxon>
        <taxon>Poaceae</taxon>
        <taxon>PACMAD clade</taxon>
        <taxon>Panicoideae</taxon>
        <taxon>Andropogonodae</taxon>
        <taxon>Andropogoneae</taxon>
        <taxon>Tripsacinae</taxon>
        <taxon>Zea</taxon>
    </lineage>
</organism>
<evidence type="ECO:0000313" key="4">
    <source>
        <dbReference type="Proteomes" id="UP000007305"/>
    </source>
</evidence>
<dbReference type="Gramene" id="Zm00001eb431480_T001">
    <property type="protein sequence ID" value="Zm00001eb431480_P001"/>
    <property type="gene ID" value="Zm00001eb431480"/>
</dbReference>
<evidence type="ECO:0000256" key="2">
    <source>
        <dbReference type="SAM" id="Phobius"/>
    </source>
</evidence>
<dbReference type="GeneID" id="100278392"/>
<dbReference type="KEGG" id="zma:100278392"/>
<dbReference type="RefSeq" id="NP_001145158.2">
    <property type="nucleotide sequence ID" value="NM_001151686.2"/>
</dbReference>
<sequence length="191" mass="20909">MVFRVVERAGGGARERSSEEEEEEQQAASDVLLRGQGHQDLPVPRGGAPGRGPRPRLRPGPPHVGSRKDPAATGLPLARLPAAAPGRRPPARPGCRHHAAQPAHAAGRRRVPRCHRHPVAVRRRRRAAHGRAVLWTTWPVRRGPRPSCSCVRGAVFFFFFFTFARSPLPSGISASVLFIITVSFFICFASF</sequence>
<keyword evidence="4" id="KW-1185">Reference proteome</keyword>
<evidence type="ECO:0000313" key="3">
    <source>
        <dbReference type="EnsemblPlants" id="Zm00001eb431480_P001"/>
    </source>
</evidence>
<dbReference type="InParanoid" id="A0A804RMI3"/>
<feature type="transmembrane region" description="Helical" evidence="2">
    <location>
        <begin position="172"/>
        <end position="190"/>
    </location>
</feature>
<reference evidence="4" key="1">
    <citation type="journal article" date="2009" name="Science">
        <title>The B73 maize genome: complexity, diversity, and dynamics.</title>
        <authorList>
            <person name="Schnable P.S."/>
            <person name="Ware D."/>
            <person name="Fulton R.S."/>
            <person name="Stein J.C."/>
            <person name="Wei F."/>
            <person name="Pasternak S."/>
            <person name="Liang C."/>
            <person name="Zhang J."/>
            <person name="Fulton L."/>
            <person name="Graves T.A."/>
            <person name="Minx P."/>
            <person name="Reily A.D."/>
            <person name="Courtney L."/>
            <person name="Kruchowski S.S."/>
            <person name="Tomlinson C."/>
            <person name="Strong C."/>
            <person name="Delehaunty K."/>
            <person name="Fronick C."/>
            <person name="Courtney B."/>
            <person name="Rock S.M."/>
            <person name="Belter E."/>
            <person name="Du F."/>
            <person name="Kim K."/>
            <person name="Abbott R.M."/>
            <person name="Cotton M."/>
            <person name="Levy A."/>
            <person name="Marchetto P."/>
            <person name="Ochoa K."/>
            <person name="Jackson S.M."/>
            <person name="Gillam B."/>
            <person name="Chen W."/>
            <person name="Yan L."/>
            <person name="Higginbotham J."/>
            <person name="Cardenas M."/>
            <person name="Waligorski J."/>
            <person name="Applebaum E."/>
            <person name="Phelps L."/>
            <person name="Falcone J."/>
            <person name="Kanchi K."/>
            <person name="Thane T."/>
            <person name="Scimone A."/>
            <person name="Thane N."/>
            <person name="Henke J."/>
            <person name="Wang T."/>
            <person name="Ruppert J."/>
            <person name="Shah N."/>
            <person name="Rotter K."/>
            <person name="Hodges J."/>
            <person name="Ingenthron E."/>
            <person name="Cordes M."/>
            <person name="Kohlberg S."/>
            <person name="Sgro J."/>
            <person name="Delgado B."/>
            <person name="Mead K."/>
            <person name="Chinwalla A."/>
            <person name="Leonard S."/>
            <person name="Crouse K."/>
            <person name="Collura K."/>
            <person name="Kudrna D."/>
            <person name="Currie J."/>
            <person name="He R."/>
            <person name="Angelova A."/>
            <person name="Rajasekar S."/>
            <person name="Mueller T."/>
            <person name="Lomeli R."/>
            <person name="Scara G."/>
            <person name="Ko A."/>
            <person name="Delaney K."/>
            <person name="Wissotski M."/>
            <person name="Lopez G."/>
            <person name="Campos D."/>
            <person name="Braidotti M."/>
            <person name="Ashley E."/>
            <person name="Golser W."/>
            <person name="Kim H."/>
            <person name="Lee S."/>
            <person name="Lin J."/>
            <person name="Dujmic Z."/>
            <person name="Kim W."/>
            <person name="Talag J."/>
            <person name="Zuccolo A."/>
            <person name="Fan C."/>
            <person name="Sebastian A."/>
            <person name="Kramer M."/>
            <person name="Spiegel L."/>
            <person name="Nascimento L."/>
            <person name="Zutavern T."/>
            <person name="Miller B."/>
            <person name="Ambroise C."/>
            <person name="Muller S."/>
            <person name="Spooner W."/>
            <person name="Narechania A."/>
            <person name="Ren L."/>
            <person name="Wei S."/>
            <person name="Kumari S."/>
            <person name="Faga B."/>
            <person name="Levy M.J."/>
            <person name="McMahan L."/>
            <person name="Van Buren P."/>
            <person name="Vaughn M.W."/>
            <person name="Ying K."/>
            <person name="Yeh C.-T."/>
            <person name="Emrich S.J."/>
            <person name="Jia Y."/>
            <person name="Kalyanaraman A."/>
            <person name="Hsia A.-P."/>
            <person name="Barbazuk W.B."/>
            <person name="Baucom R.S."/>
            <person name="Brutnell T.P."/>
            <person name="Carpita N.C."/>
            <person name="Chaparro C."/>
            <person name="Chia J.-M."/>
            <person name="Deragon J.-M."/>
            <person name="Estill J.C."/>
            <person name="Fu Y."/>
            <person name="Jeddeloh J.A."/>
            <person name="Han Y."/>
            <person name="Lee H."/>
            <person name="Li P."/>
            <person name="Lisch D.R."/>
            <person name="Liu S."/>
            <person name="Liu Z."/>
            <person name="Nagel D.H."/>
            <person name="McCann M.C."/>
            <person name="SanMiguel P."/>
            <person name="Myers A.M."/>
            <person name="Nettleton D."/>
            <person name="Nguyen J."/>
            <person name="Penning B.W."/>
            <person name="Ponnala L."/>
            <person name="Schneider K.L."/>
            <person name="Schwartz D.C."/>
            <person name="Sharma A."/>
            <person name="Soderlund C."/>
            <person name="Springer N.M."/>
            <person name="Sun Q."/>
            <person name="Wang H."/>
            <person name="Waterman M."/>
            <person name="Westerman R."/>
            <person name="Wolfgruber T.K."/>
            <person name="Yang L."/>
            <person name="Yu Y."/>
            <person name="Zhang L."/>
            <person name="Zhou S."/>
            <person name="Zhu Q."/>
            <person name="Bennetzen J.L."/>
            <person name="Dawe R.K."/>
            <person name="Jiang J."/>
            <person name="Jiang N."/>
            <person name="Presting G.G."/>
            <person name="Wessler S.R."/>
            <person name="Aluru S."/>
            <person name="Martienssen R.A."/>
            <person name="Clifton S.W."/>
            <person name="McCombie W.R."/>
            <person name="Wing R.A."/>
            <person name="Wilson R.K."/>
        </authorList>
    </citation>
    <scope>NUCLEOTIDE SEQUENCE [LARGE SCALE GENOMIC DNA]</scope>
    <source>
        <strain evidence="4">cv. B73</strain>
    </source>
</reference>
<proteinExistence type="predicted"/>